<organism evidence="1 2">
    <name type="scientific">Triticum urartu</name>
    <name type="common">Red wild einkorn</name>
    <name type="synonym">Crithodium urartu</name>
    <dbReference type="NCBI Taxonomy" id="4572"/>
    <lineage>
        <taxon>Eukaryota</taxon>
        <taxon>Viridiplantae</taxon>
        <taxon>Streptophyta</taxon>
        <taxon>Embryophyta</taxon>
        <taxon>Tracheophyta</taxon>
        <taxon>Spermatophyta</taxon>
        <taxon>Magnoliopsida</taxon>
        <taxon>Liliopsida</taxon>
        <taxon>Poales</taxon>
        <taxon>Poaceae</taxon>
        <taxon>BOP clade</taxon>
        <taxon>Pooideae</taxon>
        <taxon>Triticodae</taxon>
        <taxon>Triticeae</taxon>
        <taxon>Triticinae</taxon>
        <taxon>Triticum</taxon>
    </lineage>
</organism>
<name>A0A8R7Q2H8_TRIUA</name>
<reference evidence="1" key="3">
    <citation type="submission" date="2022-06" db="UniProtKB">
        <authorList>
            <consortium name="EnsemblPlants"/>
        </authorList>
    </citation>
    <scope>IDENTIFICATION</scope>
</reference>
<accession>A0A8R7Q2H8</accession>
<dbReference type="Gramene" id="TuG1812G0400000947.01.T02">
    <property type="protein sequence ID" value="TuG1812G0400000947.01.T02"/>
    <property type="gene ID" value="TuG1812G0400000947.01"/>
</dbReference>
<proteinExistence type="predicted"/>
<dbReference type="EnsemblPlants" id="TuG1812G0400000947.01.T02">
    <property type="protein sequence ID" value="TuG1812G0400000947.01.T02"/>
    <property type="gene ID" value="TuG1812G0400000947.01"/>
</dbReference>
<dbReference type="Proteomes" id="UP000015106">
    <property type="component" value="Chromosome 4"/>
</dbReference>
<evidence type="ECO:0000313" key="1">
    <source>
        <dbReference type="EnsemblPlants" id="TuG1812G0400000947.01.T02"/>
    </source>
</evidence>
<dbReference type="AlphaFoldDB" id="A0A8R7Q2H8"/>
<reference evidence="2" key="1">
    <citation type="journal article" date="2013" name="Nature">
        <title>Draft genome of the wheat A-genome progenitor Triticum urartu.</title>
        <authorList>
            <person name="Ling H.Q."/>
            <person name="Zhao S."/>
            <person name="Liu D."/>
            <person name="Wang J."/>
            <person name="Sun H."/>
            <person name="Zhang C."/>
            <person name="Fan H."/>
            <person name="Li D."/>
            <person name="Dong L."/>
            <person name="Tao Y."/>
            <person name="Gao C."/>
            <person name="Wu H."/>
            <person name="Li Y."/>
            <person name="Cui Y."/>
            <person name="Guo X."/>
            <person name="Zheng S."/>
            <person name="Wang B."/>
            <person name="Yu K."/>
            <person name="Liang Q."/>
            <person name="Yang W."/>
            <person name="Lou X."/>
            <person name="Chen J."/>
            <person name="Feng M."/>
            <person name="Jian J."/>
            <person name="Zhang X."/>
            <person name="Luo G."/>
            <person name="Jiang Y."/>
            <person name="Liu J."/>
            <person name="Wang Z."/>
            <person name="Sha Y."/>
            <person name="Zhang B."/>
            <person name="Wu H."/>
            <person name="Tang D."/>
            <person name="Shen Q."/>
            <person name="Xue P."/>
            <person name="Zou S."/>
            <person name="Wang X."/>
            <person name="Liu X."/>
            <person name="Wang F."/>
            <person name="Yang Y."/>
            <person name="An X."/>
            <person name="Dong Z."/>
            <person name="Zhang K."/>
            <person name="Zhang X."/>
            <person name="Luo M.C."/>
            <person name="Dvorak J."/>
            <person name="Tong Y."/>
            <person name="Wang J."/>
            <person name="Yang H."/>
            <person name="Li Z."/>
            <person name="Wang D."/>
            <person name="Zhang A."/>
            <person name="Wang J."/>
        </authorList>
    </citation>
    <scope>NUCLEOTIDE SEQUENCE</scope>
    <source>
        <strain evidence="2">cv. G1812</strain>
    </source>
</reference>
<protein>
    <submittedName>
        <fullName evidence="1">Uncharacterized protein</fullName>
    </submittedName>
</protein>
<evidence type="ECO:0000313" key="2">
    <source>
        <dbReference type="Proteomes" id="UP000015106"/>
    </source>
</evidence>
<reference evidence="1" key="2">
    <citation type="submission" date="2018-03" db="EMBL/GenBank/DDBJ databases">
        <title>The Triticum urartu genome reveals the dynamic nature of wheat genome evolution.</title>
        <authorList>
            <person name="Ling H."/>
            <person name="Ma B."/>
            <person name="Shi X."/>
            <person name="Liu H."/>
            <person name="Dong L."/>
            <person name="Sun H."/>
            <person name="Cao Y."/>
            <person name="Gao Q."/>
            <person name="Zheng S."/>
            <person name="Li Y."/>
            <person name="Yu Y."/>
            <person name="Du H."/>
            <person name="Qi M."/>
            <person name="Li Y."/>
            <person name="Yu H."/>
            <person name="Cui Y."/>
            <person name="Wang N."/>
            <person name="Chen C."/>
            <person name="Wu H."/>
            <person name="Zhao Y."/>
            <person name="Zhang J."/>
            <person name="Li Y."/>
            <person name="Zhou W."/>
            <person name="Zhang B."/>
            <person name="Hu W."/>
            <person name="Eijk M."/>
            <person name="Tang J."/>
            <person name="Witsenboer H."/>
            <person name="Zhao S."/>
            <person name="Li Z."/>
            <person name="Zhang A."/>
            <person name="Wang D."/>
            <person name="Liang C."/>
        </authorList>
    </citation>
    <scope>NUCLEOTIDE SEQUENCE [LARGE SCALE GENOMIC DNA]</scope>
    <source>
        <strain evidence="1">cv. G1812</strain>
    </source>
</reference>
<keyword evidence="2" id="KW-1185">Reference proteome</keyword>
<sequence length="45" mass="4780">VDHQPDPIAPLGTRCAAQIGFEVCAKTIPKVHQLVSCQEAGATFM</sequence>